<feature type="compositionally biased region" description="Basic and acidic residues" evidence="5">
    <location>
        <begin position="140"/>
        <end position="158"/>
    </location>
</feature>
<evidence type="ECO:0000256" key="5">
    <source>
        <dbReference type="SAM" id="MobiDB-lite"/>
    </source>
</evidence>
<proteinExistence type="inferred from homology"/>
<comment type="similarity">
    <text evidence="2 4">Belongs to the SPP2 family.</text>
</comment>
<keyword evidence="3 4" id="KW-0539">Nucleus</keyword>
<comment type="subcellular location">
    <subcellularLocation>
        <location evidence="1 4">Nucleus</location>
    </subcellularLocation>
</comment>
<dbReference type="EMBL" id="MU032344">
    <property type="protein sequence ID" value="KAF3770408.1"/>
    <property type="molecule type" value="Genomic_DNA"/>
</dbReference>
<dbReference type="GO" id="GO:0000398">
    <property type="term" value="P:mRNA splicing, via spliceosome"/>
    <property type="evidence" value="ECO:0007669"/>
    <property type="project" value="UniProtKB-UniRule"/>
</dbReference>
<feature type="domain" description="Spp2/MOS2 G-patch" evidence="6">
    <location>
        <begin position="192"/>
        <end position="244"/>
    </location>
</feature>
<dbReference type="OrthoDB" id="5577072at2759"/>
<keyword evidence="4" id="KW-0508">mRNA splicing</keyword>
<reference evidence="7" key="1">
    <citation type="journal article" date="2020" name="Phytopathology">
        <title>Genome sequence of the chestnut blight fungus Cryphonectria parasitica EP155: A fundamental resource for an archetypical invasive plant pathogen.</title>
        <authorList>
            <person name="Crouch J.A."/>
            <person name="Dawe A."/>
            <person name="Aerts A."/>
            <person name="Barry K."/>
            <person name="Churchill A.C.L."/>
            <person name="Grimwood J."/>
            <person name="Hillman B."/>
            <person name="Milgroom M.G."/>
            <person name="Pangilinan J."/>
            <person name="Smith M."/>
            <person name="Salamov A."/>
            <person name="Schmutz J."/>
            <person name="Yadav J."/>
            <person name="Grigoriev I.V."/>
            <person name="Nuss D."/>
        </authorList>
    </citation>
    <scope>NUCLEOTIDE SEQUENCE</scope>
    <source>
        <strain evidence="7">EP155</strain>
    </source>
</reference>
<evidence type="ECO:0000256" key="3">
    <source>
        <dbReference type="ARBA" id="ARBA00023242"/>
    </source>
</evidence>
<accession>A0A9P4YC78</accession>
<dbReference type="GeneID" id="63840044"/>
<evidence type="ECO:0000313" key="8">
    <source>
        <dbReference type="Proteomes" id="UP000803844"/>
    </source>
</evidence>
<dbReference type="Proteomes" id="UP000803844">
    <property type="component" value="Unassembled WGS sequence"/>
</dbReference>
<dbReference type="Pfam" id="PF12656">
    <property type="entry name" value="G-patch_2"/>
    <property type="match status" value="1"/>
</dbReference>
<evidence type="ECO:0000256" key="2">
    <source>
        <dbReference type="ARBA" id="ARBA00008576"/>
    </source>
</evidence>
<name>A0A9P4YC78_CRYP1</name>
<comment type="caution">
    <text evidence="7">The sequence shown here is derived from an EMBL/GenBank/DDBJ whole genome shotgun (WGS) entry which is preliminary data.</text>
</comment>
<gene>
    <name evidence="7" type="ORF">M406DRAFT_354436</name>
</gene>
<dbReference type="GO" id="GO:0005681">
    <property type="term" value="C:spliceosomal complex"/>
    <property type="evidence" value="ECO:0007669"/>
    <property type="project" value="UniProtKB-UniRule"/>
</dbReference>
<evidence type="ECO:0000256" key="4">
    <source>
        <dbReference type="RuleBase" id="RU369096"/>
    </source>
</evidence>
<keyword evidence="8" id="KW-1185">Reference proteome</keyword>
<feature type="compositionally biased region" description="Basic and acidic residues" evidence="5">
    <location>
        <begin position="220"/>
        <end position="232"/>
    </location>
</feature>
<feature type="compositionally biased region" description="Basic and acidic residues" evidence="5">
    <location>
        <begin position="169"/>
        <end position="184"/>
    </location>
</feature>
<feature type="compositionally biased region" description="Basic and acidic residues" evidence="5">
    <location>
        <begin position="255"/>
        <end position="329"/>
    </location>
</feature>
<dbReference type="AlphaFoldDB" id="A0A9P4YC78"/>
<dbReference type="InterPro" id="IPR026822">
    <property type="entry name" value="Spp2/MOS2_G-patch"/>
</dbReference>
<dbReference type="PANTHER" id="PTHR15818:SF2">
    <property type="entry name" value="G-PATCH DOMAIN AND KOW MOTIFS-CONTAINING PROTEIN"/>
    <property type="match status" value="1"/>
</dbReference>
<evidence type="ECO:0000256" key="1">
    <source>
        <dbReference type="ARBA" id="ARBA00004123"/>
    </source>
</evidence>
<feature type="region of interest" description="Disordered" evidence="5">
    <location>
        <begin position="1"/>
        <end position="200"/>
    </location>
</feature>
<dbReference type="PANTHER" id="PTHR15818">
    <property type="entry name" value="G PATCH AND KOW-CONTAINING"/>
    <property type="match status" value="1"/>
</dbReference>
<keyword evidence="4" id="KW-0747">Spliceosome</keyword>
<feature type="compositionally biased region" description="Acidic residues" evidence="5">
    <location>
        <begin position="51"/>
        <end position="60"/>
    </location>
</feature>
<dbReference type="RefSeq" id="XP_040781369.1">
    <property type="nucleotide sequence ID" value="XM_040922915.1"/>
</dbReference>
<feature type="region of interest" description="Disordered" evidence="5">
    <location>
        <begin position="217"/>
        <end position="329"/>
    </location>
</feature>
<comment type="function">
    <text evidence="4">Involved in spliceosome maturation and the first step of pre-mRNA splicing.</text>
</comment>
<evidence type="ECO:0000313" key="7">
    <source>
        <dbReference type="EMBL" id="KAF3770408.1"/>
    </source>
</evidence>
<organism evidence="7 8">
    <name type="scientific">Cryphonectria parasitica (strain ATCC 38755 / EP155)</name>
    <dbReference type="NCBI Taxonomy" id="660469"/>
    <lineage>
        <taxon>Eukaryota</taxon>
        <taxon>Fungi</taxon>
        <taxon>Dikarya</taxon>
        <taxon>Ascomycota</taxon>
        <taxon>Pezizomycotina</taxon>
        <taxon>Sordariomycetes</taxon>
        <taxon>Sordariomycetidae</taxon>
        <taxon>Diaporthales</taxon>
        <taxon>Cryphonectriaceae</taxon>
        <taxon>Cryphonectria-Endothia species complex</taxon>
        <taxon>Cryphonectria</taxon>
    </lineage>
</organism>
<feature type="compositionally biased region" description="Low complexity" evidence="5">
    <location>
        <begin position="21"/>
        <end position="34"/>
    </location>
</feature>
<sequence>MTEPKESRIAIRFGASSSSKAPTRTAARPAPSSALGKRHRPRFDHGHDDSSGEEEPEDAQLESITHFGANGAEFLDDERSRAAQHRSDDRKLARRRTKSPEVKSQEKNGVPANVVKGEEEEEESLKYGLTIPKKPAQNETKQEGVGENKAPKEPKTADEEAMDALMGKDTGRKRIVQRTEDSAYRDAAANAPEEDDLETYDAIPVEGFGASLLMGQGWDGKMRGPKAKEITKRPNGMGLGSKKLTGEEDLGGWDSKGKSKGDRRPRLDEYRRDRDKMRDRREDRYRDSYKNERDRERNGDGRRDGGRERDRDRDRDRDHYSRSDRSYRR</sequence>
<keyword evidence="4" id="KW-0507">mRNA processing</keyword>
<dbReference type="InterPro" id="IPR045166">
    <property type="entry name" value="Spp2-like"/>
</dbReference>
<feature type="compositionally biased region" description="Basic and acidic residues" evidence="5">
    <location>
        <begin position="77"/>
        <end position="91"/>
    </location>
</feature>
<evidence type="ECO:0000259" key="6">
    <source>
        <dbReference type="Pfam" id="PF12656"/>
    </source>
</evidence>
<protein>
    <recommendedName>
        <fullName evidence="4">Pre-mRNA-splicing factor</fullName>
    </recommendedName>
</protein>